<evidence type="ECO:0000313" key="2">
    <source>
        <dbReference type="EMBL" id="GIO28442.1"/>
    </source>
</evidence>
<gene>
    <name evidence="2" type="ORF">J43TS3_30530</name>
</gene>
<feature type="transmembrane region" description="Helical" evidence="1">
    <location>
        <begin position="9"/>
        <end position="28"/>
    </location>
</feature>
<name>A0A919X9F1_9BACI</name>
<organism evidence="2 3">
    <name type="scientific">Ornithinibacillus bavariensis</name>
    <dbReference type="NCBI Taxonomy" id="545502"/>
    <lineage>
        <taxon>Bacteria</taxon>
        <taxon>Bacillati</taxon>
        <taxon>Bacillota</taxon>
        <taxon>Bacilli</taxon>
        <taxon>Bacillales</taxon>
        <taxon>Bacillaceae</taxon>
        <taxon>Ornithinibacillus</taxon>
    </lineage>
</organism>
<dbReference type="Pfam" id="PF09577">
    <property type="entry name" value="Spore_YpjB"/>
    <property type="match status" value="1"/>
</dbReference>
<keyword evidence="1" id="KW-0812">Transmembrane</keyword>
<reference evidence="2" key="1">
    <citation type="submission" date="2021-03" db="EMBL/GenBank/DDBJ databases">
        <title>Antimicrobial resistance genes in bacteria isolated from Japanese honey, and their potential for conferring macrolide and lincosamide resistance in the American foulbrood pathogen Paenibacillus larvae.</title>
        <authorList>
            <person name="Okamoto M."/>
            <person name="Kumagai M."/>
            <person name="Kanamori H."/>
            <person name="Takamatsu D."/>
        </authorList>
    </citation>
    <scope>NUCLEOTIDE SEQUENCE</scope>
    <source>
        <strain evidence="2">J43TS3</strain>
    </source>
</reference>
<accession>A0A919X9F1</accession>
<dbReference type="InterPro" id="IPR014231">
    <property type="entry name" value="Spore_YpjB"/>
</dbReference>
<keyword evidence="1" id="KW-1133">Transmembrane helix</keyword>
<proteinExistence type="predicted"/>
<dbReference type="RefSeq" id="WP_212921908.1">
    <property type="nucleotide sequence ID" value="NZ_BORP01000007.1"/>
</dbReference>
<keyword evidence="3" id="KW-1185">Reference proteome</keyword>
<dbReference type="Proteomes" id="UP000676917">
    <property type="component" value="Unassembled WGS sequence"/>
</dbReference>
<evidence type="ECO:0000313" key="3">
    <source>
        <dbReference type="Proteomes" id="UP000676917"/>
    </source>
</evidence>
<protein>
    <submittedName>
        <fullName evidence="2">Uncharacterized protein</fullName>
    </submittedName>
</protein>
<dbReference type="EMBL" id="BORP01000007">
    <property type="protein sequence ID" value="GIO28442.1"/>
    <property type="molecule type" value="Genomic_DNA"/>
</dbReference>
<feature type="transmembrane region" description="Helical" evidence="1">
    <location>
        <begin position="48"/>
        <end position="68"/>
    </location>
</feature>
<keyword evidence="1" id="KW-0472">Membrane</keyword>
<sequence>MRNSKISKTIICIIIGIILYVIIDLIIGEVVNANPGGMREGNEEMFPFYWLILIVGGSIMSTLTYVSWRKYKGEKRAKQDQQNDK</sequence>
<dbReference type="AlphaFoldDB" id="A0A919X9F1"/>
<comment type="caution">
    <text evidence="2">The sequence shown here is derived from an EMBL/GenBank/DDBJ whole genome shotgun (WGS) entry which is preliminary data.</text>
</comment>
<evidence type="ECO:0000256" key="1">
    <source>
        <dbReference type="SAM" id="Phobius"/>
    </source>
</evidence>